<reference evidence="1" key="1">
    <citation type="submission" date="2021-03" db="EMBL/GenBank/DDBJ databases">
        <authorList>
            <person name="Lu T."/>
            <person name="Wang Q."/>
            <person name="Han X."/>
        </authorList>
    </citation>
    <scope>NUCLEOTIDE SEQUENCE</scope>
    <source>
        <strain evidence="1">WQ 2009</strain>
    </source>
</reference>
<gene>
    <name evidence="1" type="ORF">J5U18_08130</name>
</gene>
<accession>A0A8T4HFT3</accession>
<dbReference type="EMBL" id="JAGKSB010000007">
    <property type="protein sequence ID" value="MBP3943531.1"/>
    <property type="molecule type" value="Genomic_DNA"/>
</dbReference>
<proteinExistence type="predicted"/>
<protein>
    <submittedName>
        <fullName evidence="1">Uncharacterized protein</fullName>
    </submittedName>
</protein>
<keyword evidence="2" id="KW-1185">Reference proteome</keyword>
<sequence length="58" mass="6508">MNKLIYNAPSIKMYIVEIEESIATGSNVVNFGGDNNNFNPEVVDWEESTEYSGEGFML</sequence>
<evidence type="ECO:0000313" key="2">
    <source>
        <dbReference type="Proteomes" id="UP000679691"/>
    </source>
</evidence>
<organism evidence="1 2">
    <name type="scientific">Rhinopithecimicrobium faecis</name>
    <dbReference type="NCBI Taxonomy" id="2820698"/>
    <lineage>
        <taxon>Bacteria</taxon>
        <taxon>Pseudomonadati</taxon>
        <taxon>Bacteroidota</taxon>
        <taxon>Sphingobacteriia</taxon>
        <taxon>Sphingobacteriales</taxon>
        <taxon>Sphingobacteriaceae</taxon>
        <taxon>Rhinopithecimicrobium</taxon>
    </lineage>
</organism>
<dbReference type="Proteomes" id="UP000679691">
    <property type="component" value="Unassembled WGS sequence"/>
</dbReference>
<comment type="caution">
    <text evidence="1">The sequence shown here is derived from an EMBL/GenBank/DDBJ whole genome shotgun (WGS) entry which is preliminary data.</text>
</comment>
<dbReference type="RefSeq" id="WP_353547023.1">
    <property type="nucleotide sequence ID" value="NZ_JAGKSB010000007.1"/>
</dbReference>
<evidence type="ECO:0000313" key="1">
    <source>
        <dbReference type="EMBL" id="MBP3943531.1"/>
    </source>
</evidence>
<dbReference type="AlphaFoldDB" id="A0A8T4HFT3"/>
<name>A0A8T4HFT3_9SPHI</name>